<protein>
    <submittedName>
        <fullName evidence="1">Uncharacterized protein</fullName>
    </submittedName>
</protein>
<dbReference type="EMBL" id="MN738777">
    <property type="protein sequence ID" value="QHS84280.1"/>
    <property type="molecule type" value="Genomic_DNA"/>
</dbReference>
<reference evidence="1" key="1">
    <citation type="journal article" date="2020" name="Nature">
        <title>Giant virus diversity and host interactions through global metagenomics.</title>
        <authorList>
            <person name="Schulz F."/>
            <person name="Roux S."/>
            <person name="Paez-Espino D."/>
            <person name="Jungbluth S."/>
            <person name="Walsh D.A."/>
            <person name="Denef V.J."/>
            <person name="McMahon K.D."/>
            <person name="Konstantinidis K.T."/>
            <person name="Eloe-Fadrosh E.A."/>
            <person name="Kyrpides N.C."/>
            <person name="Woyke T."/>
        </authorList>
    </citation>
    <scope>NUCLEOTIDE SEQUENCE</scope>
    <source>
        <strain evidence="1">GVMAG-S-ERX555965-48</strain>
    </source>
</reference>
<name>A0A6C0AY58_9ZZZZ</name>
<organism evidence="1">
    <name type="scientific">viral metagenome</name>
    <dbReference type="NCBI Taxonomy" id="1070528"/>
    <lineage>
        <taxon>unclassified sequences</taxon>
        <taxon>metagenomes</taxon>
        <taxon>organismal metagenomes</taxon>
    </lineage>
</organism>
<accession>A0A6C0AY58</accession>
<proteinExistence type="predicted"/>
<sequence>MNESDSLVTTDLTMPPVPPSNKLDLLLLFSETLNLKEKADELVSLNINKEGLDIIQTILEHSPDTFSSISAKINEITKDGVLNSDDVPILINLIKDIINLDVKKIKKDALTVENVLLFIKTIIEILIVKELVKVNNKDKVFQLIDISFVLLTTTIDVNQSLFACLKKCFKH</sequence>
<dbReference type="AlphaFoldDB" id="A0A6C0AY58"/>
<evidence type="ECO:0000313" key="1">
    <source>
        <dbReference type="EMBL" id="QHS84280.1"/>
    </source>
</evidence>